<dbReference type="GO" id="GO:0050660">
    <property type="term" value="F:flavin adenine dinucleotide binding"/>
    <property type="evidence" value="ECO:0007669"/>
    <property type="project" value="InterPro"/>
</dbReference>
<protein>
    <submittedName>
        <fullName evidence="4">Acyl-CoA dehydrogenase</fullName>
    </submittedName>
</protein>
<dbReference type="InterPro" id="IPR036250">
    <property type="entry name" value="AcylCo_DH-like_C"/>
</dbReference>
<organism evidence="4 5">
    <name type="scientific">Cohnella luojiensis</name>
    <dbReference type="NCBI Taxonomy" id="652876"/>
    <lineage>
        <taxon>Bacteria</taxon>
        <taxon>Bacillati</taxon>
        <taxon>Bacillota</taxon>
        <taxon>Bacilli</taxon>
        <taxon>Bacillales</taxon>
        <taxon>Paenibacillaceae</taxon>
        <taxon>Cohnella</taxon>
    </lineage>
</organism>
<dbReference type="Pfam" id="PF08028">
    <property type="entry name" value="Acyl-CoA_dh_2"/>
    <property type="match status" value="1"/>
</dbReference>
<evidence type="ECO:0000313" key="4">
    <source>
        <dbReference type="EMBL" id="TFE23409.1"/>
    </source>
</evidence>
<keyword evidence="5" id="KW-1185">Reference proteome</keyword>
<dbReference type="Pfam" id="PF02771">
    <property type="entry name" value="Acyl-CoA_dh_N"/>
    <property type="match status" value="1"/>
</dbReference>
<dbReference type="InterPro" id="IPR037069">
    <property type="entry name" value="AcylCoA_DH/ox_N_sf"/>
</dbReference>
<evidence type="ECO:0000256" key="1">
    <source>
        <dbReference type="ARBA" id="ARBA00023002"/>
    </source>
</evidence>
<keyword evidence="1" id="KW-0560">Oxidoreductase</keyword>
<feature type="domain" description="Acyl-CoA dehydrogenase C-terminal" evidence="3">
    <location>
        <begin position="214"/>
        <end position="344"/>
    </location>
</feature>
<dbReference type="OrthoDB" id="1170793at2"/>
<evidence type="ECO:0000313" key="5">
    <source>
        <dbReference type="Proteomes" id="UP000297900"/>
    </source>
</evidence>
<dbReference type="PANTHER" id="PTHR43884:SF12">
    <property type="entry name" value="ISOVALERYL-COA DEHYDROGENASE, MITOCHONDRIAL-RELATED"/>
    <property type="match status" value="1"/>
</dbReference>
<reference evidence="4 5" key="1">
    <citation type="submission" date="2019-03" db="EMBL/GenBank/DDBJ databases">
        <title>Cohnella endophytica sp. nov., a novel endophytic bacterium isolated from bark of Sonneratia apetala.</title>
        <authorList>
            <person name="Tuo L."/>
        </authorList>
    </citation>
    <scope>NUCLEOTIDE SEQUENCE [LARGE SCALE GENOMIC DNA]</scope>
    <source>
        <strain evidence="4 5">CCTCC AB 208254</strain>
    </source>
</reference>
<dbReference type="InterPro" id="IPR009100">
    <property type="entry name" value="AcylCoA_DH/oxidase_NM_dom_sf"/>
</dbReference>
<dbReference type="EMBL" id="SOMN01000035">
    <property type="protein sequence ID" value="TFE23409.1"/>
    <property type="molecule type" value="Genomic_DNA"/>
</dbReference>
<dbReference type="InterPro" id="IPR013786">
    <property type="entry name" value="AcylCoA_DH/ox_N"/>
</dbReference>
<comment type="caution">
    <text evidence="4">The sequence shown here is derived from an EMBL/GenBank/DDBJ whole genome shotgun (WGS) entry which is preliminary data.</text>
</comment>
<dbReference type="Proteomes" id="UP000297900">
    <property type="component" value="Unassembled WGS sequence"/>
</dbReference>
<dbReference type="Gene3D" id="2.40.110.10">
    <property type="entry name" value="Butyryl-CoA Dehydrogenase, subunit A, domain 2"/>
    <property type="match status" value="1"/>
</dbReference>
<dbReference type="InterPro" id="IPR046373">
    <property type="entry name" value="Acyl-CoA_Oxase/DH_mid-dom_sf"/>
</dbReference>
<proteinExistence type="predicted"/>
<dbReference type="SUPFAM" id="SSF56645">
    <property type="entry name" value="Acyl-CoA dehydrogenase NM domain-like"/>
    <property type="match status" value="1"/>
</dbReference>
<dbReference type="SUPFAM" id="SSF47203">
    <property type="entry name" value="Acyl-CoA dehydrogenase C-terminal domain-like"/>
    <property type="match status" value="1"/>
</dbReference>
<name>A0A4Y8LW04_9BACL</name>
<feature type="domain" description="Acyl-CoA dehydrogenase/oxidase N-terminal" evidence="2">
    <location>
        <begin position="3"/>
        <end position="73"/>
    </location>
</feature>
<dbReference type="GO" id="GO:0008470">
    <property type="term" value="F:3-methylbutanoyl-CoA dehydrogenase activity"/>
    <property type="evidence" value="ECO:0007669"/>
    <property type="project" value="TreeGrafter"/>
</dbReference>
<dbReference type="PANTHER" id="PTHR43884">
    <property type="entry name" value="ACYL-COA DEHYDROGENASE"/>
    <property type="match status" value="1"/>
</dbReference>
<dbReference type="Gene3D" id="1.20.140.10">
    <property type="entry name" value="Butyryl-CoA Dehydrogenase, subunit A, domain 3"/>
    <property type="match status" value="1"/>
</dbReference>
<evidence type="ECO:0000259" key="2">
    <source>
        <dbReference type="Pfam" id="PF02771"/>
    </source>
</evidence>
<dbReference type="PIRSF" id="PIRSF016578">
    <property type="entry name" value="HsaA"/>
    <property type="match status" value="1"/>
</dbReference>
<evidence type="ECO:0000259" key="3">
    <source>
        <dbReference type="Pfam" id="PF08028"/>
    </source>
</evidence>
<accession>A0A4Y8LW04</accession>
<gene>
    <name evidence="4" type="ORF">E2980_19435</name>
</gene>
<dbReference type="GO" id="GO:0006552">
    <property type="term" value="P:L-leucine catabolic process"/>
    <property type="evidence" value="ECO:0007669"/>
    <property type="project" value="TreeGrafter"/>
</dbReference>
<dbReference type="InterPro" id="IPR013107">
    <property type="entry name" value="Acyl-CoA_DH_C"/>
</dbReference>
<dbReference type="Gene3D" id="1.10.540.10">
    <property type="entry name" value="Acyl-CoA dehydrogenase/oxidase, N-terminal domain"/>
    <property type="match status" value="1"/>
</dbReference>
<dbReference type="AlphaFoldDB" id="A0A4Y8LW04"/>
<sequence>MITEIRHVADKHANEGKLPEEILNYMYEAKLFKLFVPKELNGLMLPLPEALRVFERASWIDGSFGWLVTIGSGGGFFSATLPPEQSKLLFGHDRAVVAGSGHANGIALSVDGGYIVSGQWKYCSGSTYASLFTANCRIGAEPGEEPEVRSFAFLPEQVEIIRDWNAFGLKATESHSIRVQEAFVPSERTFDIMSTPHYDDPIFRYPFLPFAQTSFAAVSLGICRHFLEEARSFAMARQADWAIARPQRLEALISVLEEHETSLDAVAKQFYETVERTWADFERSGAMDEQQQREVGESSQRIAISTLAYAHAIFPLLGMAVLMEDNPMNRIWRDLHTVTQHTVLVP</sequence>